<dbReference type="InterPro" id="IPR003829">
    <property type="entry name" value="Pirin_N_dom"/>
</dbReference>
<dbReference type="OMA" id="ECTIRVI"/>
<accession>T1NX56</accession>
<accession>K3WDB7</accession>
<evidence type="ECO:0000259" key="5">
    <source>
        <dbReference type="Pfam" id="PF05726"/>
    </source>
</evidence>
<evidence type="ECO:0000256" key="2">
    <source>
        <dbReference type="PIRSR" id="PIRSR006232-1"/>
    </source>
</evidence>
<dbReference type="PIRSF" id="PIRSF006232">
    <property type="entry name" value="Pirin"/>
    <property type="match status" value="1"/>
</dbReference>
<evidence type="ECO:0000256" key="1">
    <source>
        <dbReference type="ARBA" id="ARBA00008416"/>
    </source>
</evidence>
<dbReference type="VEuPathDB" id="FungiDB:PYU1_G002955"/>
<evidence type="ECO:0000256" key="3">
    <source>
        <dbReference type="RuleBase" id="RU003457"/>
    </source>
</evidence>
<dbReference type="InterPro" id="IPR014710">
    <property type="entry name" value="RmlC-like_jellyroll"/>
</dbReference>
<dbReference type="eggNOG" id="ENOG502QQ5A">
    <property type="taxonomic scope" value="Eukaryota"/>
</dbReference>
<reference evidence="7" key="2">
    <citation type="submission" date="2010-04" db="EMBL/GenBank/DDBJ databases">
        <authorList>
            <person name="Buell R."/>
            <person name="Hamilton J."/>
            <person name="Hostetler J."/>
        </authorList>
    </citation>
    <scope>NUCLEOTIDE SEQUENCE [LARGE SCALE GENOMIC DNA]</scope>
    <source>
        <strain evidence="7">DAOM:BR144</strain>
    </source>
</reference>
<feature type="domain" description="Pirin N-terminal" evidence="4">
    <location>
        <begin position="23"/>
        <end position="120"/>
    </location>
</feature>
<evidence type="ECO:0000259" key="4">
    <source>
        <dbReference type="Pfam" id="PF02678"/>
    </source>
</evidence>
<dbReference type="PANTHER" id="PTHR13903:SF8">
    <property type="entry name" value="PIRIN"/>
    <property type="match status" value="1"/>
</dbReference>
<evidence type="ECO:0000313" key="7">
    <source>
        <dbReference type="Proteomes" id="UP000019132"/>
    </source>
</evidence>
<dbReference type="STRING" id="431595.K3WDB7"/>
<reference evidence="6" key="3">
    <citation type="submission" date="2015-02" db="UniProtKB">
        <authorList>
            <consortium name="EnsemblProtists"/>
        </authorList>
    </citation>
    <scope>IDENTIFICATION</scope>
    <source>
        <strain evidence="6">DAOM BR144</strain>
    </source>
</reference>
<keyword evidence="7" id="KW-1185">Reference proteome</keyword>
<dbReference type="AlphaFoldDB" id="K3WDB7"/>
<dbReference type="Gene3D" id="2.60.120.10">
    <property type="entry name" value="Jelly Rolls"/>
    <property type="match status" value="2"/>
</dbReference>
<dbReference type="SUPFAM" id="SSF51182">
    <property type="entry name" value="RmlC-like cupins"/>
    <property type="match status" value="1"/>
</dbReference>
<keyword evidence="2" id="KW-0408">Iron</keyword>
<comment type="cofactor">
    <cofactor evidence="2">
        <name>Fe cation</name>
        <dbReference type="ChEBI" id="CHEBI:24875"/>
    </cofactor>
    <text evidence="2">Binds 1 Fe cation per subunit.</text>
</comment>
<dbReference type="CDD" id="cd02247">
    <property type="entry name" value="cupin_pirin_C"/>
    <property type="match status" value="1"/>
</dbReference>
<reference evidence="7" key="1">
    <citation type="journal article" date="2010" name="Genome Biol.">
        <title>Genome sequence of the necrotrophic plant pathogen Pythium ultimum reveals original pathogenicity mechanisms and effector repertoire.</title>
        <authorList>
            <person name="Levesque C.A."/>
            <person name="Brouwer H."/>
            <person name="Cano L."/>
            <person name="Hamilton J.P."/>
            <person name="Holt C."/>
            <person name="Huitema E."/>
            <person name="Raffaele S."/>
            <person name="Robideau G.P."/>
            <person name="Thines M."/>
            <person name="Win J."/>
            <person name="Zerillo M.M."/>
            <person name="Beakes G.W."/>
            <person name="Boore J.L."/>
            <person name="Busam D."/>
            <person name="Dumas B."/>
            <person name="Ferriera S."/>
            <person name="Fuerstenberg S.I."/>
            <person name="Gachon C.M."/>
            <person name="Gaulin E."/>
            <person name="Govers F."/>
            <person name="Grenville-Briggs L."/>
            <person name="Horner N."/>
            <person name="Hostetler J."/>
            <person name="Jiang R.H."/>
            <person name="Johnson J."/>
            <person name="Krajaejun T."/>
            <person name="Lin H."/>
            <person name="Meijer H.J."/>
            <person name="Moore B."/>
            <person name="Morris P."/>
            <person name="Phuntmart V."/>
            <person name="Puiu D."/>
            <person name="Shetty J."/>
            <person name="Stajich J.E."/>
            <person name="Tripathy S."/>
            <person name="Wawra S."/>
            <person name="van West P."/>
            <person name="Whitty B.R."/>
            <person name="Coutinho P.M."/>
            <person name="Henrissat B."/>
            <person name="Martin F."/>
            <person name="Thomas P.D."/>
            <person name="Tyler B.M."/>
            <person name="De Vries R.P."/>
            <person name="Kamoun S."/>
            <person name="Yandell M."/>
            <person name="Tisserat N."/>
            <person name="Buell C.R."/>
        </authorList>
    </citation>
    <scope>NUCLEOTIDE SEQUENCE</scope>
    <source>
        <strain evidence="7">DAOM:BR144</strain>
    </source>
</reference>
<protein>
    <recommendedName>
        <fullName evidence="8">Pirin</fullName>
    </recommendedName>
</protein>
<dbReference type="InParanoid" id="K3WDB7"/>
<dbReference type="InterPro" id="IPR011051">
    <property type="entry name" value="RmlC_Cupin_sf"/>
</dbReference>
<organism evidence="6 7">
    <name type="scientific">Globisporangium ultimum (strain ATCC 200006 / CBS 805.95 / DAOM BR144)</name>
    <name type="common">Pythium ultimum</name>
    <dbReference type="NCBI Taxonomy" id="431595"/>
    <lineage>
        <taxon>Eukaryota</taxon>
        <taxon>Sar</taxon>
        <taxon>Stramenopiles</taxon>
        <taxon>Oomycota</taxon>
        <taxon>Peronosporomycetes</taxon>
        <taxon>Pythiales</taxon>
        <taxon>Pythiaceae</taxon>
        <taxon>Globisporangium</taxon>
    </lineage>
</organism>
<dbReference type="EMBL" id="GL376628">
    <property type="status" value="NOT_ANNOTATED_CDS"/>
    <property type="molecule type" value="Genomic_DNA"/>
</dbReference>
<feature type="binding site" evidence="2">
    <location>
        <position position="56"/>
    </location>
    <ligand>
        <name>Fe cation</name>
        <dbReference type="ChEBI" id="CHEBI:24875"/>
    </ligand>
</feature>
<dbReference type="PANTHER" id="PTHR13903">
    <property type="entry name" value="PIRIN-RELATED"/>
    <property type="match status" value="1"/>
</dbReference>
<dbReference type="Pfam" id="PF05726">
    <property type="entry name" value="Pirin_C"/>
    <property type="match status" value="1"/>
</dbReference>
<proteinExistence type="inferred from homology"/>
<feature type="domain" description="Pirin C-terminal" evidence="5">
    <location>
        <begin position="175"/>
        <end position="288"/>
    </location>
</feature>
<dbReference type="EnsemblProtists" id="PYU1_T002958">
    <property type="protein sequence ID" value="PYU1_T002958"/>
    <property type="gene ID" value="PYU1_G002955"/>
</dbReference>
<dbReference type="Pfam" id="PF02678">
    <property type="entry name" value="Pirin"/>
    <property type="match status" value="1"/>
</dbReference>
<dbReference type="Proteomes" id="UP000019132">
    <property type="component" value="Unassembled WGS sequence"/>
</dbReference>
<dbReference type="InterPro" id="IPR012093">
    <property type="entry name" value="Pirin"/>
</dbReference>
<dbReference type="InterPro" id="IPR008778">
    <property type="entry name" value="Pirin_C_dom"/>
</dbReference>
<dbReference type="GO" id="GO:0046872">
    <property type="term" value="F:metal ion binding"/>
    <property type="evidence" value="ECO:0007669"/>
    <property type="project" value="UniProtKB-KW"/>
</dbReference>
<name>K3WDB7_GLOUD</name>
<dbReference type="HOGENOM" id="CLU_045717_0_1_1"/>
<evidence type="ECO:0008006" key="8">
    <source>
        <dbReference type="Google" id="ProtNLM"/>
    </source>
</evidence>
<comment type="similarity">
    <text evidence="1 3">Belongs to the pirin family.</text>
</comment>
<keyword evidence="2" id="KW-0479">Metal-binding</keyword>
<dbReference type="CDD" id="cd02909">
    <property type="entry name" value="cupin_pirin_N"/>
    <property type="match status" value="1"/>
</dbReference>
<evidence type="ECO:0000313" key="6">
    <source>
        <dbReference type="EnsemblProtists" id="PYU1_T002958"/>
    </source>
</evidence>
<sequence>MFHPRQIAFKFMTREQGEGVGATVRRSIGTHKLRNLDPFLMLDEFDVGLPGGFPDHPHRGFETVTYVLPSSKGHMRHEDFLGNKGELRAGDLQWMTPGKGIMHAEMPASREKAHGLQLWINLPKAKKIMAPRYQEIKREQVPHVFNEKKDVEAIVFAGEVFGTKGPIQTEAPVTYIHFILQPGASLEYAVPAGHNTFVYMLGGSGKCAGEAIQAHEAIVMEMDGDGVHLEATSNSNGNSDNDNESEGLEVIIMSGEPLEEPVVQHGPFVMTSKDEIRQTFEDFQFAKNGFENSDTWQSDIGKKRW</sequence>
<feature type="binding site" evidence="2">
    <location>
        <position position="105"/>
    </location>
    <ligand>
        <name>Fe cation</name>
        <dbReference type="ChEBI" id="CHEBI:24875"/>
    </ligand>
</feature>
<feature type="binding site" evidence="2">
    <location>
        <position position="103"/>
    </location>
    <ligand>
        <name>Fe cation</name>
        <dbReference type="ChEBI" id="CHEBI:24875"/>
    </ligand>
</feature>
<feature type="binding site" evidence="2">
    <location>
        <position position="58"/>
    </location>
    <ligand>
        <name>Fe cation</name>
        <dbReference type="ChEBI" id="CHEBI:24875"/>
    </ligand>
</feature>
<dbReference type="EnsemblProtists" id="PYU1_T002959">
    <property type="protein sequence ID" value="PYU1_T002959"/>
    <property type="gene ID" value="PYU1_G002956"/>
</dbReference>
<dbReference type="VEuPathDB" id="FungiDB:PYU1_G002956"/>